<dbReference type="InterPro" id="IPR009072">
    <property type="entry name" value="Histone-fold"/>
</dbReference>
<organism evidence="2 3">
    <name type="scientific">Wallemia ichthyophaga</name>
    <dbReference type="NCBI Taxonomy" id="245174"/>
    <lineage>
        <taxon>Eukaryota</taxon>
        <taxon>Fungi</taxon>
        <taxon>Dikarya</taxon>
        <taxon>Basidiomycota</taxon>
        <taxon>Wallemiomycotina</taxon>
        <taxon>Wallemiomycetes</taxon>
        <taxon>Wallemiales</taxon>
        <taxon>Wallemiaceae</taxon>
        <taxon>Wallemia</taxon>
    </lineage>
</organism>
<feature type="region of interest" description="Disordered" evidence="1">
    <location>
        <begin position="181"/>
        <end position="313"/>
    </location>
</feature>
<feature type="compositionally biased region" description="Basic and acidic residues" evidence="1">
    <location>
        <begin position="181"/>
        <end position="194"/>
    </location>
</feature>
<sequence length="588" mass="65816">MSSYFPRPFNGKDYIPPQHLTPDDGNAGDNRDDKDNGDDAVTFKRYISNLKLGETWDMLALKYGNIDAAEDDEVDILTGELISDRGHIRGLDSNLVFGGVDGGDATDDSGASDEDSEHERELLEQHQALIHQQRSQRDQEDLDAFLRADRELHADHEPYYRDRKSRGLPTVIDFSESDAEWHDLSGSDDKENAGVRKGMRMGGSRAGQSTTSKRRRSSVQRNMAQNTIGNTSPSSDGSVVRGATKHIKTIELSSSESEDEDGSDEGLPHDRLSAWQSYSSSNESDSDSDNDQNSAAVKKNEYRTANDDNGDTSFDAFWKYKEEKYAMDGRSDEEELTDDSAKQRALREKRKRDRRMRPRDRRSMTLSSSSSGSSSSNSNPSESDKDIGKTLTSRSSHKGKGKPRPKQKVNFNLASRASESSESSESSEDDELTRRVKAIKLRQESEEQLFKKPQSKQHQQLSAPMSARKSRNVTPPRRTTIIDGMRTAPAKSRKETQPLPLTPTGSGVSKNRGTYTPSASRMQITPSQRNDNRRRRIEETLADERKTRSLLSGDRSGLTPMMKKIMISDTPRSSKTHHTQTPSKAGRR</sequence>
<feature type="compositionally biased region" description="Basic residues" evidence="1">
    <location>
        <begin position="395"/>
        <end position="407"/>
    </location>
</feature>
<dbReference type="InterPro" id="IPR018465">
    <property type="entry name" value="Scm3/HJURP"/>
</dbReference>
<evidence type="ECO:0000256" key="1">
    <source>
        <dbReference type="SAM" id="MobiDB-lite"/>
    </source>
</evidence>
<feature type="compositionally biased region" description="Polar residues" evidence="1">
    <location>
        <begin position="503"/>
        <end position="529"/>
    </location>
</feature>
<feature type="region of interest" description="Disordered" evidence="1">
    <location>
        <begin position="99"/>
        <end position="121"/>
    </location>
</feature>
<dbReference type="EMBL" id="SPOI01000059">
    <property type="protein sequence ID" value="TIB38489.1"/>
    <property type="molecule type" value="Genomic_DNA"/>
</dbReference>
<evidence type="ECO:0000313" key="2">
    <source>
        <dbReference type="EMBL" id="TIB38489.1"/>
    </source>
</evidence>
<dbReference type="GO" id="GO:0005634">
    <property type="term" value="C:nucleus"/>
    <property type="evidence" value="ECO:0007669"/>
    <property type="project" value="InterPro"/>
</dbReference>
<feature type="compositionally biased region" description="Basic residues" evidence="1">
    <location>
        <begin position="347"/>
        <end position="360"/>
    </location>
</feature>
<feature type="compositionally biased region" description="Polar residues" evidence="1">
    <location>
        <begin position="579"/>
        <end position="588"/>
    </location>
</feature>
<gene>
    <name evidence="2" type="ORF">E3P86_01607</name>
</gene>
<evidence type="ECO:0000313" key="3">
    <source>
        <dbReference type="Proteomes" id="UP000310689"/>
    </source>
</evidence>
<feature type="region of interest" description="Disordered" evidence="1">
    <location>
        <begin position="325"/>
        <end position="588"/>
    </location>
</feature>
<feature type="region of interest" description="Disordered" evidence="1">
    <location>
        <begin position="1"/>
        <end position="39"/>
    </location>
</feature>
<comment type="caution">
    <text evidence="2">The sequence shown here is derived from an EMBL/GenBank/DDBJ whole genome shotgun (WGS) entry which is preliminary data.</text>
</comment>
<dbReference type="Gene3D" id="1.10.20.10">
    <property type="entry name" value="Histone, subunit A"/>
    <property type="match status" value="1"/>
</dbReference>
<protein>
    <submittedName>
        <fullName evidence="2">Uncharacterized protein</fullName>
    </submittedName>
</protein>
<dbReference type="GO" id="GO:0046982">
    <property type="term" value="F:protein heterodimerization activity"/>
    <property type="evidence" value="ECO:0007669"/>
    <property type="project" value="InterPro"/>
</dbReference>
<name>A0A4T0J6U1_WALIC</name>
<feature type="compositionally biased region" description="Low complexity" evidence="1">
    <location>
        <begin position="367"/>
        <end position="381"/>
    </location>
</feature>
<feature type="compositionally biased region" description="Polar residues" evidence="1">
    <location>
        <begin position="219"/>
        <end position="237"/>
    </location>
</feature>
<dbReference type="AlphaFoldDB" id="A0A4T0J6U1"/>
<dbReference type="Pfam" id="PF10384">
    <property type="entry name" value="Scm3"/>
    <property type="match status" value="1"/>
</dbReference>
<dbReference type="GO" id="GO:0042393">
    <property type="term" value="F:histone binding"/>
    <property type="evidence" value="ECO:0007669"/>
    <property type="project" value="InterPro"/>
</dbReference>
<dbReference type="Proteomes" id="UP000310689">
    <property type="component" value="Unassembled WGS sequence"/>
</dbReference>
<reference evidence="2 3" key="1">
    <citation type="submission" date="2019-03" db="EMBL/GenBank/DDBJ databases">
        <title>Sequencing 23 genomes of Wallemia ichthyophaga.</title>
        <authorList>
            <person name="Gostincar C."/>
        </authorList>
    </citation>
    <scope>NUCLEOTIDE SEQUENCE [LARGE SCALE GENOMIC DNA]</scope>
    <source>
        <strain evidence="2 3">EXF-6200</strain>
    </source>
</reference>
<feature type="compositionally biased region" description="Basic and acidic residues" evidence="1">
    <location>
        <begin position="441"/>
        <end position="450"/>
    </location>
</feature>
<accession>A0A4T0J6U1</accession>
<feature type="compositionally biased region" description="Acidic residues" evidence="1">
    <location>
        <begin position="104"/>
        <end position="116"/>
    </location>
</feature>
<proteinExistence type="predicted"/>
<feature type="compositionally biased region" description="Basic and acidic residues" evidence="1">
    <location>
        <begin position="536"/>
        <end position="547"/>
    </location>
</feature>